<dbReference type="AlphaFoldDB" id="A0A397HLX9"/>
<feature type="repeat" description="TPR" evidence="3">
    <location>
        <begin position="574"/>
        <end position="607"/>
    </location>
</feature>
<dbReference type="PANTHER" id="PTHR44858:SF1">
    <property type="entry name" value="UDP-N-ACETYLGLUCOSAMINE--PEPTIDE N-ACETYLGLUCOSAMINYLTRANSFERASE SPINDLY-RELATED"/>
    <property type="match status" value="1"/>
</dbReference>
<feature type="repeat" description="TPR" evidence="3">
    <location>
        <begin position="108"/>
        <end position="141"/>
    </location>
</feature>
<evidence type="ECO:0000313" key="6">
    <source>
        <dbReference type="Proteomes" id="UP000266861"/>
    </source>
</evidence>
<dbReference type="SUPFAM" id="SSF56112">
    <property type="entry name" value="Protein kinase-like (PK-like)"/>
    <property type="match status" value="2"/>
</dbReference>
<feature type="repeat" description="TPR" evidence="3">
    <location>
        <begin position="312"/>
        <end position="345"/>
    </location>
</feature>
<dbReference type="Pfam" id="PF13432">
    <property type="entry name" value="TPR_16"/>
    <property type="match status" value="3"/>
</dbReference>
<dbReference type="Proteomes" id="UP000266861">
    <property type="component" value="Unassembled WGS sequence"/>
</dbReference>
<feature type="repeat" description="TPR" evidence="3">
    <location>
        <begin position="142"/>
        <end position="175"/>
    </location>
</feature>
<feature type="repeat" description="TPR" evidence="3">
    <location>
        <begin position="540"/>
        <end position="573"/>
    </location>
</feature>
<dbReference type="GO" id="GO:0005524">
    <property type="term" value="F:ATP binding"/>
    <property type="evidence" value="ECO:0007669"/>
    <property type="project" value="InterPro"/>
</dbReference>
<feature type="repeat" description="TPR" evidence="3">
    <location>
        <begin position="472"/>
        <end position="505"/>
    </location>
</feature>
<dbReference type="InterPro" id="IPR011009">
    <property type="entry name" value="Kinase-like_dom_sf"/>
</dbReference>
<reference evidence="5 6" key="1">
    <citation type="submission" date="2018-08" db="EMBL/GenBank/DDBJ databases">
        <title>Genome and evolution of the arbuscular mycorrhizal fungus Diversispora epigaea (formerly Glomus versiforme) and its bacterial endosymbionts.</title>
        <authorList>
            <person name="Sun X."/>
            <person name="Fei Z."/>
            <person name="Harrison M."/>
        </authorList>
    </citation>
    <scope>NUCLEOTIDE SEQUENCE [LARGE SCALE GENOMIC DNA]</scope>
    <source>
        <strain evidence="5 6">IT104</strain>
    </source>
</reference>
<evidence type="ECO:0000256" key="2">
    <source>
        <dbReference type="ARBA" id="ARBA00022803"/>
    </source>
</evidence>
<dbReference type="InterPro" id="IPR000719">
    <property type="entry name" value="Prot_kinase_dom"/>
</dbReference>
<feature type="repeat" description="TPR" evidence="3">
    <location>
        <begin position="675"/>
        <end position="708"/>
    </location>
</feature>
<evidence type="ECO:0000259" key="4">
    <source>
        <dbReference type="PROSITE" id="PS50011"/>
    </source>
</evidence>
<evidence type="ECO:0000313" key="5">
    <source>
        <dbReference type="EMBL" id="RHZ64161.1"/>
    </source>
</evidence>
<dbReference type="Gene3D" id="1.25.40.10">
    <property type="entry name" value="Tetratricopeptide repeat domain"/>
    <property type="match status" value="10"/>
</dbReference>
<dbReference type="SMART" id="SM00028">
    <property type="entry name" value="TPR"/>
    <property type="match status" value="20"/>
</dbReference>
<dbReference type="PANTHER" id="PTHR44858">
    <property type="entry name" value="TETRATRICOPEPTIDE REPEAT PROTEIN 6"/>
    <property type="match status" value="1"/>
</dbReference>
<dbReference type="Pfam" id="PF13181">
    <property type="entry name" value="TPR_8"/>
    <property type="match status" value="4"/>
</dbReference>
<dbReference type="InterPro" id="IPR011990">
    <property type="entry name" value="TPR-like_helical_dom_sf"/>
</dbReference>
<dbReference type="PROSITE" id="PS50293">
    <property type="entry name" value="TPR_REGION"/>
    <property type="match status" value="1"/>
</dbReference>
<protein>
    <recommendedName>
        <fullName evidence="4">Protein kinase domain-containing protein</fullName>
    </recommendedName>
</protein>
<feature type="repeat" description="TPR" evidence="3">
    <location>
        <begin position="506"/>
        <end position="539"/>
    </location>
</feature>
<dbReference type="OrthoDB" id="329563at2759"/>
<feature type="repeat" description="TPR" evidence="3">
    <location>
        <begin position="766"/>
        <end position="799"/>
    </location>
</feature>
<feature type="repeat" description="TPR" evidence="3">
    <location>
        <begin position="440"/>
        <end position="471"/>
    </location>
</feature>
<feature type="domain" description="Protein kinase" evidence="4">
    <location>
        <begin position="961"/>
        <end position="1214"/>
    </location>
</feature>
<dbReference type="GO" id="GO:0046813">
    <property type="term" value="P:receptor-mediated virion attachment to host cell"/>
    <property type="evidence" value="ECO:0007669"/>
    <property type="project" value="TreeGrafter"/>
</dbReference>
<dbReference type="EMBL" id="PQFF01000298">
    <property type="protein sequence ID" value="RHZ64161.1"/>
    <property type="molecule type" value="Genomic_DNA"/>
</dbReference>
<evidence type="ECO:0000256" key="1">
    <source>
        <dbReference type="ARBA" id="ARBA00022737"/>
    </source>
</evidence>
<dbReference type="Pfam" id="PF07714">
    <property type="entry name" value="PK_Tyr_Ser-Thr"/>
    <property type="match status" value="2"/>
</dbReference>
<dbReference type="GO" id="GO:0004672">
    <property type="term" value="F:protein kinase activity"/>
    <property type="evidence" value="ECO:0007669"/>
    <property type="project" value="InterPro"/>
</dbReference>
<dbReference type="InterPro" id="IPR001245">
    <property type="entry name" value="Ser-Thr/Tyr_kinase_cat_dom"/>
</dbReference>
<feature type="repeat" description="TPR" evidence="3">
    <location>
        <begin position="608"/>
        <end position="641"/>
    </location>
</feature>
<name>A0A397HLX9_9GLOM</name>
<dbReference type="Gene3D" id="1.10.510.10">
    <property type="entry name" value="Transferase(Phosphotransferase) domain 1"/>
    <property type="match status" value="2"/>
</dbReference>
<comment type="caution">
    <text evidence="5">The sequence shown here is derived from an EMBL/GenBank/DDBJ whole genome shotgun (WGS) entry which is preliminary data.</text>
</comment>
<dbReference type="InterPro" id="IPR013105">
    <property type="entry name" value="TPR_2"/>
</dbReference>
<dbReference type="InterPro" id="IPR050498">
    <property type="entry name" value="Ycf3"/>
</dbReference>
<keyword evidence="1" id="KW-0677">Repeat</keyword>
<feature type="repeat" description="TPR" evidence="3">
    <location>
        <begin position="405"/>
        <end position="438"/>
    </location>
</feature>
<keyword evidence="6" id="KW-1185">Reference proteome</keyword>
<dbReference type="SUPFAM" id="SSF48452">
    <property type="entry name" value="TPR-like"/>
    <property type="match status" value="3"/>
</dbReference>
<keyword evidence="2 3" id="KW-0802">TPR repeat</keyword>
<gene>
    <name evidence="5" type="ORF">Glove_326g78</name>
</gene>
<dbReference type="InterPro" id="IPR019734">
    <property type="entry name" value="TPR_rpt"/>
</dbReference>
<proteinExistence type="predicted"/>
<dbReference type="Pfam" id="PF07719">
    <property type="entry name" value="TPR_2"/>
    <property type="match status" value="1"/>
</dbReference>
<feature type="repeat" description="TPR" evidence="3">
    <location>
        <begin position="210"/>
        <end position="243"/>
    </location>
</feature>
<dbReference type="PROSITE" id="PS50011">
    <property type="entry name" value="PROTEIN_KINASE_DOM"/>
    <property type="match status" value="1"/>
</dbReference>
<feature type="repeat" description="TPR" evidence="3">
    <location>
        <begin position="74"/>
        <end position="107"/>
    </location>
</feature>
<feature type="repeat" description="TPR" evidence="3">
    <location>
        <begin position="176"/>
        <end position="209"/>
    </location>
</feature>
<accession>A0A397HLX9</accession>
<dbReference type="Pfam" id="PF12895">
    <property type="entry name" value="ANAPC3"/>
    <property type="match status" value="1"/>
</dbReference>
<feature type="repeat" description="TPR" evidence="3">
    <location>
        <begin position="244"/>
        <end position="277"/>
    </location>
</feature>
<sequence length="1256" mass="146637">MDLIPQDATEKSMPIKARTRWVRAHTNFHLTKYSETLKDFNKLLPDNDYSLRLREIYEKLEKHNKSIELGSDNCLSLELRGETYQKSEKYNEALIDFNKLIELLPDNYLALELRGETYLLLEKYNEALTDFNNLLEKDPNNYRALELRGETYLLLEKHNEALIDFNKLLELEPNNALALILRGETYLFSEKYNEALMNFNKSLRLEPNNNLAFELRGGTYLKLKKYNEALTDFNNLLKLEPFDYLALELRGETFLLLGKYNEAIMDFNELLGREPNNDLALRLRGEAYLFSEKYNEELMDFDKLLEIEPNNTLLLKLRGKTYQKLGKYNKALIDFNKLLEKEPYNALMLKLRGRGETYQKLKMHNEALIDFNKSLIQPNNAHNLDLHQEIIDKYNEILEIEPNNALALRLRGEAYLLLEKYNVALKDFNKLLELEPNALALRLRGETYILLENYNEASTDFNKLLELEPNSALALRLRGETYLFSGKYNEALMDFNESLELEPNNTFALELRGETYLKLEEYNEALTDFNKLLEKEPNNYRALELRGETYLMLEKHNEALIDFNKLLEKEPNNYIALELRGETYILLENYNEALTDFNKLLEKEPNNYRALELRGKTYLLLEKHNEALIDFNKLLELEPNNAFALWLRGEAYQKLEKHNEALIDFNKLLELEPSALALRLRGEIYLFSEKYNEALTDFNKLLRLEPNNTVALRLRGETYLKLKKYNEALMDFNLLEIQLNNLNKLDFHEEIIDKYNEILEIEPNNTLALKFRGNNYKILKKYKEALYDFNNILKINPDDISVLNLIIEIEKSKNQSINIKTPKQQTRIVNDIITESSEFINWIPYSQFKDIKYIAEGGFGVVYSAIWSKYGRNKIKVALKNLHNSKDMTDDFLKEVISHGITSSSDFILQCYGITKDPNTNNNIMVMEFAEDGNLHRNLMLNFDEITWQTKLERLYCIATGYDIKYIAEGGFGVVYSAIWSKYGRNKIKVALKNLHNSKDMTDDFLKEVISHGITSSSDFILQCYGITKDPNTNNNIMVMEFAEDGNLHRNLMLNFDEITWQTKLERLYCIATGIEQIHNNKLTHRDLHSGNILMGVNGILGSIRIADLGLCRYIDASTNYVYGVIPYVAPEIFKDSSYSQASDIYSFGILMWEFTSGHRPFFNRPHNSKLMCKIIGGLRPEITDDTPELFSDLMFREEWEGNNYSSYHSEAIYTSRPLNSTISLSNLMLIGHKEPISEVKDYKSVQENFEIEEWV</sequence>
<organism evidence="5 6">
    <name type="scientific">Diversispora epigaea</name>
    <dbReference type="NCBI Taxonomy" id="1348612"/>
    <lineage>
        <taxon>Eukaryota</taxon>
        <taxon>Fungi</taxon>
        <taxon>Fungi incertae sedis</taxon>
        <taxon>Mucoromycota</taxon>
        <taxon>Glomeromycotina</taxon>
        <taxon>Glomeromycetes</taxon>
        <taxon>Diversisporales</taxon>
        <taxon>Diversisporaceae</taxon>
        <taxon>Diversispora</taxon>
    </lineage>
</organism>
<dbReference type="PROSITE" id="PS50005">
    <property type="entry name" value="TPR"/>
    <property type="match status" value="17"/>
</dbReference>
<feature type="repeat" description="TPR" evidence="3">
    <location>
        <begin position="278"/>
        <end position="311"/>
    </location>
</feature>
<evidence type="ECO:0000256" key="3">
    <source>
        <dbReference type="PROSITE-ProRule" id="PRU00339"/>
    </source>
</evidence>